<evidence type="ECO:0000313" key="1">
    <source>
        <dbReference type="EnsemblPlants" id="Kaladp0060s0081.1.v1.1"/>
    </source>
</evidence>
<proteinExistence type="predicted"/>
<dbReference type="EnsemblPlants" id="Kaladp0060s0081.1.v1.1">
    <property type="protein sequence ID" value="Kaladp0060s0081.1.v1.1"/>
    <property type="gene ID" value="Kaladp0060s0081.v1.1"/>
</dbReference>
<organism evidence="1 2">
    <name type="scientific">Kalanchoe fedtschenkoi</name>
    <name type="common">Lavender scallops</name>
    <name type="synonym">South American air plant</name>
    <dbReference type="NCBI Taxonomy" id="63787"/>
    <lineage>
        <taxon>Eukaryota</taxon>
        <taxon>Viridiplantae</taxon>
        <taxon>Streptophyta</taxon>
        <taxon>Embryophyta</taxon>
        <taxon>Tracheophyta</taxon>
        <taxon>Spermatophyta</taxon>
        <taxon>Magnoliopsida</taxon>
        <taxon>eudicotyledons</taxon>
        <taxon>Gunneridae</taxon>
        <taxon>Pentapetalae</taxon>
        <taxon>Saxifragales</taxon>
        <taxon>Crassulaceae</taxon>
        <taxon>Kalanchoe</taxon>
    </lineage>
</organism>
<protein>
    <submittedName>
        <fullName evidence="1">Uncharacterized protein</fullName>
    </submittedName>
</protein>
<accession>A0A7N0UBB6</accession>
<dbReference type="Gramene" id="Kaladp0060s0081.1.v1.1">
    <property type="protein sequence ID" value="Kaladp0060s0081.1.v1.1"/>
    <property type="gene ID" value="Kaladp0060s0081.v1.1"/>
</dbReference>
<keyword evidence="2" id="KW-1185">Reference proteome</keyword>
<dbReference type="AlphaFoldDB" id="A0A7N0UBB6"/>
<sequence>MRIVALQLQMGCAGFAPQHLCEESATKLIKEVMLEYCAGTNLGNFKGKVVKAMCDGSWRKVLKAASVELLAYLICLRVKVQDFVDSAD</sequence>
<reference evidence="1" key="1">
    <citation type="submission" date="2021-01" db="UniProtKB">
        <authorList>
            <consortium name="EnsemblPlants"/>
        </authorList>
    </citation>
    <scope>IDENTIFICATION</scope>
</reference>
<evidence type="ECO:0000313" key="2">
    <source>
        <dbReference type="Proteomes" id="UP000594263"/>
    </source>
</evidence>
<name>A0A7N0UBB6_KALFE</name>
<dbReference type="Proteomes" id="UP000594263">
    <property type="component" value="Unplaced"/>
</dbReference>